<dbReference type="Pfam" id="PF10411">
    <property type="entry name" value="DsbC_N"/>
    <property type="match status" value="1"/>
</dbReference>
<comment type="caution">
    <text evidence="4">The sequence shown here is derived from an EMBL/GenBank/DDBJ whole genome shotgun (WGS) entry which is preliminary data.</text>
</comment>
<feature type="domain" description="Thioredoxin" evidence="3">
    <location>
        <begin position="99"/>
        <end position="260"/>
    </location>
</feature>
<dbReference type="InterPro" id="IPR012336">
    <property type="entry name" value="Thioredoxin-like_fold"/>
</dbReference>
<evidence type="ECO:0000313" key="4">
    <source>
        <dbReference type="EMBL" id="MBB6122843.1"/>
    </source>
</evidence>
<comment type="similarity">
    <text evidence="2">Belongs to the thioredoxin family. DsbC subfamily.</text>
</comment>
<feature type="chain" id="PRO_5033092549" description="Thiol:disulfide interchange protein" evidence="2">
    <location>
        <begin position="29"/>
        <end position="272"/>
    </location>
</feature>
<gene>
    <name evidence="4" type="ORF">FHS92_000550</name>
</gene>
<feature type="signal peptide" evidence="2">
    <location>
        <begin position="1"/>
        <end position="28"/>
    </location>
</feature>
<dbReference type="PROSITE" id="PS51352">
    <property type="entry name" value="THIOREDOXIN_2"/>
    <property type="match status" value="1"/>
</dbReference>
<evidence type="ECO:0000256" key="2">
    <source>
        <dbReference type="RuleBase" id="RU364038"/>
    </source>
</evidence>
<dbReference type="InterPro" id="IPR036249">
    <property type="entry name" value="Thioredoxin-like_sf"/>
</dbReference>
<keyword evidence="2" id="KW-0676">Redox-active center</keyword>
<proteinExistence type="inferred from homology"/>
<dbReference type="EMBL" id="JACIJP010000001">
    <property type="protein sequence ID" value="MBB6122843.1"/>
    <property type="molecule type" value="Genomic_DNA"/>
</dbReference>
<dbReference type="InterPro" id="IPR033954">
    <property type="entry name" value="DiS-bond_Isoase_DsbC/G"/>
</dbReference>
<accession>A0A841IVZ7</accession>
<dbReference type="CDD" id="cd03020">
    <property type="entry name" value="DsbA_DsbC_DsbG"/>
    <property type="match status" value="1"/>
</dbReference>
<dbReference type="Gene3D" id="3.40.30.10">
    <property type="entry name" value="Glutaredoxin"/>
    <property type="match status" value="1"/>
</dbReference>
<dbReference type="Pfam" id="PF13098">
    <property type="entry name" value="Thioredoxin_2"/>
    <property type="match status" value="1"/>
</dbReference>
<comment type="function">
    <text evidence="1">May be required for disulfide bond formation in some proteins.</text>
</comment>
<dbReference type="InterPro" id="IPR051470">
    <property type="entry name" value="Thiol:disulfide_interchange"/>
</dbReference>
<protein>
    <recommendedName>
        <fullName evidence="2">Thiol:disulfide interchange protein</fullName>
    </recommendedName>
</protein>
<dbReference type="GO" id="GO:0042597">
    <property type="term" value="C:periplasmic space"/>
    <property type="evidence" value="ECO:0007669"/>
    <property type="project" value="UniProtKB-SubCell"/>
</dbReference>
<organism evidence="4 5">
    <name type="scientific">Sphingobium subterraneum</name>
    <dbReference type="NCBI Taxonomy" id="627688"/>
    <lineage>
        <taxon>Bacteria</taxon>
        <taxon>Pseudomonadati</taxon>
        <taxon>Pseudomonadota</taxon>
        <taxon>Alphaproteobacteria</taxon>
        <taxon>Sphingomonadales</taxon>
        <taxon>Sphingomonadaceae</taxon>
        <taxon>Sphingobium</taxon>
    </lineage>
</organism>
<keyword evidence="4" id="KW-0413">Isomerase</keyword>
<dbReference type="InterPro" id="IPR013766">
    <property type="entry name" value="Thioredoxin_domain"/>
</dbReference>
<evidence type="ECO:0000256" key="1">
    <source>
        <dbReference type="ARBA" id="ARBA00003565"/>
    </source>
</evidence>
<dbReference type="Proteomes" id="UP000552700">
    <property type="component" value="Unassembled WGS sequence"/>
</dbReference>
<dbReference type="InterPro" id="IPR018950">
    <property type="entry name" value="DiS-bond_isomerase_DsbC/G_N"/>
</dbReference>
<dbReference type="SUPFAM" id="SSF52833">
    <property type="entry name" value="Thioredoxin-like"/>
    <property type="match status" value="1"/>
</dbReference>
<sequence length="272" mass="28975">MARPARFTTLRTAACALALLMSGSAALADPTNDGTADAKLLGEAAEIAQRQLHQSFTNLQFEEFGPAPVKGPIYQAIAGGRILYYAPTSEHILFATVYDKNGVNVTALTQEASTRKRLQAIDPAQALVIGPSDAPSIIEFTDPDCPYCRALEKFWVAKAAEGKLVRRLVYFVSGIHPDAAAKAEHILCSQDQAAAFRAIYTGEAPKDLAKCAVGAAKVKAHAKTVRELGITGTPTLIADGKLISGFQQAELEAFLESKTGKEIRKEASNASD</sequence>
<dbReference type="RefSeq" id="WP_184077294.1">
    <property type="nucleotide sequence ID" value="NZ_JACIJP010000001.1"/>
</dbReference>
<comment type="subcellular location">
    <subcellularLocation>
        <location evidence="2">Periplasm</location>
    </subcellularLocation>
</comment>
<dbReference type="AlphaFoldDB" id="A0A841IVZ7"/>
<dbReference type="PANTHER" id="PTHR35272:SF3">
    <property type="entry name" value="THIOL:DISULFIDE INTERCHANGE PROTEIN DSBC"/>
    <property type="match status" value="1"/>
</dbReference>
<evidence type="ECO:0000313" key="5">
    <source>
        <dbReference type="Proteomes" id="UP000552700"/>
    </source>
</evidence>
<reference evidence="4 5" key="1">
    <citation type="submission" date="2020-08" db="EMBL/GenBank/DDBJ databases">
        <title>Genomic Encyclopedia of Type Strains, Phase IV (KMG-IV): sequencing the most valuable type-strain genomes for metagenomic binning, comparative biology and taxonomic classification.</title>
        <authorList>
            <person name="Goeker M."/>
        </authorList>
    </citation>
    <scope>NUCLEOTIDE SEQUENCE [LARGE SCALE GENOMIC DNA]</scope>
    <source>
        <strain evidence="4 5">DSM 102255</strain>
    </source>
</reference>
<keyword evidence="5" id="KW-1185">Reference proteome</keyword>
<name>A0A841IVZ7_9SPHN</name>
<comment type="function">
    <text evidence="2">Required for disulfide bond formation in some periplasmic proteins. Acts by transferring its disulfide bond to other proteins and is reduced in the process.</text>
</comment>
<keyword evidence="2" id="KW-0574">Periplasm</keyword>
<dbReference type="PANTHER" id="PTHR35272">
    <property type="entry name" value="THIOL:DISULFIDE INTERCHANGE PROTEIN DSBC-RELATED"/>
    <property type="match status" value="1"/>
</dbReference>
<dbReference type="GO" id="GO:0016853">
    <property type="term" value="F:isomerase activity"/>
    <property type="evidence" value="ECO:0007669"/>
    <property type="project" value="UniProtKB-KW"/>
</dbReference>
<evidence type="ECO:0000259" key="3">
    <source>
        <dbReference type="PROSITE" id="PS51352"/>
    </source>
</evidence>
<keyword evidence="2" id="KW-0732">Signal</keyword>